<protein>
    <submittedName>
        <fullName evidence="2">Uncharacterized protein</fullName>
    </submittedName>
</protein>
<proteinExistence type="predicted"/>
<comment type="caution">
    <text evidence="2">The sequence shown here is derived from an EMBL/GenBank/DDBJ whole genome shotgun (WGS) entry which is preliminary data.</text>
</comment>
<keyword evidence="1" id="KW-1133">Transmembrane helix</keyword>
<dbReference type="AlphaFoldDB" id="A0AAW9DVG7"/>
<evidence type="ECO:0000313" key="3">
    <source>
        <dbReference type="Proteomes" id="UP001279553"/>
    </source>
</evidence>
<sequence>MHTLPRGAKIGIVLITLFAGGFVALAVYGAYHGDTARGARISAVSSQEMSGANPGGS</sequence>
<dbReference type="Proteomes" id="UP001279553">
    <property type="component" value="Unassembled WGS sequence"/>
</dbReference>
<feature type="transmembrane region" description="Helical" evidence="1">
    <location>
        <begin position="12"/>
        <end position="31"/>
    </location>
</feature>
<keyword evidence="1" id="KW-0812">Transmembrane</keyword>
<keyword evidence="1" id="KW-0472">Membrane</keyword>
<name>A0AAW9DVG7_ACIAO</name>
<reference evidence="2 3" key="1">
    <citation type="submission" date="2023-11" db="EMBL/GenBank/DDBJ databases">
        <title>MicrobeMod: A computational toolkit for identifying prokaryotic methylation and restriction-modification with nanopore sequencing.</title>
        <authorList>
            <person name="Crits-Christoph A."/>
            <person name="Kang S.C."/>
            <person name="Lee H."/>
            <person name="Ostrov N."/>
        </authorList>
    </citation>
    <scope>NUCLEOTIDE SEQUENCE [LARGE SCALE GENOMIC DNA]</scope>
    <source>
        <strain evidence="2 3">DSMZ 700</strain>
    </source>
</reference>
<organism evidence="2 3">
    <name type="scientific">Acidiphilium acidophilum</name>
    <name type="common">Thiobacillus acidophilus</name>
    <dbReference type="NCBI Taxonomy" id="76588"/>
    <lineage>
        <taxon>Bacteria</taxon>
        <taxon>Pseudomonadati</taxon>
        <taxon>Pseudomonadota</taxon>
        <taxon>Alphaproteobacteria</taxon>
        <taxon>Acetobacterales</taxon>
        <taxon>Acidocellaceae</taxon>
        <taxon>Acidiphilium</taxon>
    </lineage>
</organism>
<dbReference type="RefSeq" id="WP_319615437.1">
    <property type="nucleotide sequence ID" value="NZ_JAWXYB010000018.1"/>
</dbReference>
<gene>
    <name evidence="2" type="ORF">SIL87_17640</name>
</gene>
<evidence type="ECO:0000313" key="2">
    <source>
        <dbReference type="EMBL" id="MDX5932582.1"/>
    </source>
</evidence>
<dbReference type="EMBL" id="JAWXYB010000018">
    <property type="protein sequence ID" value="MDX5932582.1"/>
    <property type="molecule type" value="Genomic_DNA"/>
</dbReference>
<accession>A0AAW9DVG7</accession>
<keyword evidence="3" id="KW-1185">Reference proteome</keyword>
<evidence type="ECO:0000256" key="1">
    <source>
        <dbReference type="SAM" id="Phobius"/>
    </source>
</evidence>